<dbReference type="PANTHER" id="PTHR12558:SF13">
    <property type="entry name" value="CELL DIVISION CYCLE PROTEIN 27 HOMOLOG"/>
    <property type="match status" value="1"/>
</dbReference>
<keyword evidence="4" id="KW-1185">Reference proteome</keyword>
<evidence type="ECO:0000256" key="2">
    <source>
        <dbReference type="SAM" id="SignalP"/>
    </source>
</evidence>
<dbReference type="Proteomes" id="UP000253727">
    <property type="component" value="Unassembled WGS sequence"/>
</dbReference>
<evidence type="ECO:0000313" key="3">
    <source>
        <dbReference type="EMBL" id="RDC59814.1"/>
    </source>
</evidence>
<feature type="signal peptide" evidence="2">
    <location>
        <begin position="1"/>
        <end position="20"/>
    </location>
</feature>
<accession>A0A369Q508</accession>
<dbReference type="PANTHER" id="PTHR12558">
    <property type="entry name" value="CELL DIVISION CYCLE 16,23,27"/>
    <property type="match status" value="1"/>
</dbReference>
<dbReference type="InterPro" id="IPR011990">
    <property type="entry name" value="TPR-like_helical_dom_sf"/>
</dbReference>
<feature type="repeat" description="TPR" evidence="1">
    <location>
        <begin position="96"/>
        <end position="129"/>
    </location>
</feature>
<protein>
    <submittedName>
        <fullName evidence="3">Uncharacterized protein</fullName>
    </submittedName>
</protein>
<dbReference type="Pfam" id="PF13432">
    <property type="entry name" value="TPR_16"/>
    <property type="match status" value="3"/>
</dbReference>
<dbReference type="SMART" id="SM00028">
    <property type="entry name" value="TPR"/>
    <property type="match status" value="7"/>
</dbReference>
<dbReference type="RefSeq" id="WP_115366097.1">
    <property type="nucleotide sequence ID" value="NZ_QBKA01000002.1"/>
</dbReference>
<dbReference type="EMBL" id="QBKA01000002">
    <property type="protein sequence ID" value="RDC59814.1"/>
    <property type="molecule type" value="Genomic_DNA"/>
</dbReference>
<feature type="repeat" description="TPR" evidence="1">
    <location>
        <begin position="130"/>
        <end position="163"/>
    </location>
</feature>
<name>A0A369Q508_9SPHN</name>
<proteinExistence type="predicted"/>
<sequence length="587" mass="62919">MIFSPKTHSAILLACCTLLAACGGGPDTPDTRGDVAALLADGDGFSAELRLRQKLEDGAGEAEIAADMGEAEMLQGELGEARRWLAPGAFTPDTAARGFLQLGRLEMREGNLAAAGQAFDRSAAIDDENPELWVDIGRLRYRGGEQAQAVEASERAVELGPNHAAALQFHGQLVRDSDGMDAALPWFERALKSNPDDAELLGEYAATLGETGRAKEMLAAIRRMTEIAPGHPRAYYLQAVLAARANQFDLARSLLSRSGNLDRNVPAAMLLSGLIDLENGNYSSAAQMFDRLYRLQPDNGRVRDLLARALSLSGADGELIYRMGEAASRPGSSPYLLELIGRAQERVGNRKAAADVLARAAQPRSANLAALRGNTPLNVAQTRGAASGRDALALVRALIVDGQFDAAASSGAAIRRRFPGSADALGLAADASLADTQILEAIEFYRRSADIRRPWPLTRRMIAAYRALYRQDDAVSLLERHLAGDPGNHEAAAMLGVVMAERGDWIRAVAALDHAIAHGASRDPEMLALRAQAALRLRRLEEARAFAVKAYAVQPMNRFATLTLGLTLGKEEGRDVFLEKAGAISTR</sequence>
<comment type="caution">
    <text evidence="3">The sequence shown here is derived from an EMBL/GenBank/DDBJ whole genome shotgun (WGS) entry which is preliminary data.</text>
</comment>
<feature type="chain" id="PRO_5016596227" evidence="2">
    <location>
        <begin position="21"/>
        <end position="587"/>
    </location>
</feature>
<organism evidence="3 4">
    <name type="scientific">Alteripontixanthobacter maritimus</name>
    <dbReference type="NCBI Taxonomy" id="2161824"/>
    <lineage>
        <taxon>Bacteria</taxon>
        <taxon>Pseudomonadati</taxon>
        <taxon>Pseudomonadota</taxon>
        <taxon>Alphaproteobacteria</taxon>
        <taxon>Sphingomonadales</taxon>
        <taxon>Erythrobacteraceae</taxon>
        <taxon>Alteripontixanthobacter</taxon>
    </lineage>
</organism>
<reference evidence="3 4" key="1">
    <citation type="submission" date="2018-04" db="EMBL/GenBank/DDBJ databases">
        <title>Altererythrobacter sp. HME9302 genome sequencing and assembly.</title>
        <authorList>
            <person name="Kang H."/>
            <person name="Kim H."/>
            <person name="Joh K."/>
        </authorList>
    </citation>
    <scope>NUCLEOTIDE SEQUENCE [LARGE SCALE GENOMIC DNA]</scope>
    <source>
        <strain evidence="3 4">HME9302</strain>
    </source>
</reference>
<dbReference type="Gene3D" id="1.25.40.10">
    <property type="entry name" value="Tetratricopeptide repeat domain"/>
    <property type="match status" value="2"/>
</dbReference>
<dbReference type="OrthoDB" id="7259535at2"/>
<keyword evidence="1" id="KW-0802">TPR repeat</keyword>
<gene>
    <name evidence="3" type="ORF">HME9302_01009</name>
</gene>
<feature type="repeat" description="TPR" evidence="1">
    <location>
        <begin position="266"/>
        <end position="299"/>
    </location>
</feature>
<dbReference type="SUPFAM" id="SSF48452">
    <property type="entry name" value="TPR-like"/>
    <property type="match status" value="2"/>
</dbReference>
<dbReference type="Pfam" id="PF14559">
    <property type="entry name" value="TPR_19"/>
    <property type="match status" value="1"/>
</dbReference>
<evidence type="ECO:0000313" key="4">
    <source>
        <dbReference type="Proteomes" id="UP000253727"/>
    </source>
</evidence>
<keyword evidence="2" id="KW-0732">Signal</keyword>
<dbReference type="PROSITE" id="PS50005">
    <property type="entry name" value="TPR"/>
    <property type="match status" value="4"/>
</dbReference>
<dbReference type="InterPro" id="IPR019734">
    <property type="entry name" value="TPR_rpt"/>
</dbReference>
<feature type="repeat" description="TPR" evidence="1">
    <location>
        <begin position="164"/>
        <end position="197"/>
    </location>
</feature>
<dbReference type="AlphaFoldDB" id="A0A369Q508"/>
<evidence type="ECO:0000256" key="1">
    <source>
        <dbReference type="PROSITE-ProRule" id="PRU00339"/>
    </source>
</evidence>
<dbReference type="PROSITE" id="PS51257">
    <property type="entry name" value="PROKAR_LIPOPROTEIN"/>
    <property type="match status" value="1"/>
</dbReference>